<proteinExistence type="predicted"/>
<evidence type="ECO:0000256" key="1">
    <source>
        <dbReference type="SAM" id="SignalP"/>
    </source>
</evidence>
<comment type="caution">
    <text evidence="2">The sequence shown here is derived from an EMBL/GenBank/DDBJ whole genome shotgun (WGS) entry which is preliminary data.</text>
</comment>
<feature type="chain" id="PRO_5002892949" description="DUF1579 domain-containing protein" evidence="1">
    <location>
        <begin position="24"/>
        <end position="177"/>
    </location>
</feature>
<evidence type="ECO:0008006" key="4">
    <source>
        <dbReference type="Google" id="ProtNLM"/>
    </source>
</evidence>
<feature type="signal peptide" evidence="1">
    <location>
        <begin position="1"/>
        <end position="23"/>
    </location>
</feature>
<dbReference type="EMBL" id="ABOX02000007">
    <property type="protein sequence ID" value="EEF61999.1"/>
    <property type="molecule type" value="Genomic_DNA"/>
</dbReference>
<accession>B9XEA8</accession>
<sequence length="177" mass="19690" precursor="true">MKTRIMTVWAALILVAAATIVRADEPTKKKPDATSKEFEQMKKMVGTWKGKVDIGSGPVDMTSEYRLISGGTVLEERVFPGTPQEMVTMYYDQNGKLAMTHYCMMGNRPAMKLKSSDEKSISFDFDATCGINPAKESHMHALSIRFDDADTVTMNCKALMDGNEMPEHPATLKRVKS</sequence>
<keyword evidence="3" id="KW-1185">Reference proteome</keyword>
<gene>
    <name evidence="2" type="ORF">Cflav_PD4662</name>
</gene>
<dbReference type="Proteomes" id="UP000003688">
    <property type="component" value="Unassembled WGS sequence"/>
</dbReference>
<dbReference type="RefSeq" id="WP_007414156.1">
    <property type="nucleotide sequence ID" value="NZ_ABOX02000007.1"/>
</dbReference>
<keyword evidence="1" id="KW-0732">Signal</keyword>
<organism evidence="2 3">
    <name type="scientific">Pedosphaera parvula (strain Ellin514)</name>
    <dbReference type="NCBI Taxonomy" id="320771"/>
    <lineage>
        <taxon>Bacteria</taxon>
        <taxon>Pseudomonadati</taxon>
        <taxon>Verrucomicrobiota</taxon>
        <taxon>Pedosphaerae</taxon>
        <taxon>Pedosphaerales</taxon>
        <taxon>Pedosphaeraceae</taxon>
        <taxon>Pedosphaera</taxon>
    </lineage>
</organism>
<protein>
    <recommendedName>
        <fullName evidence="4">DUF1579 domain-containing protein</fullName>
    </recommendedName>
</protein>
<evidence type="ECO:0000313" key="3">
    <source>
        <dbReference type="Proteomes" id="UP000003688"/>
    </source>
</evidence>
<evidence type="ECO:0000313" key="2">
    <source>
        <dbReference type="EMBL" id="EEF61999.1"/>
    </source>
</evidence>
<dbReference type="AlphaFoldDB" id="B9XEA8"/>
<name>B9XEA8_PEDPL</name>
<dbReference type="OrthoDB" id="129271at2"/>
<reference evidence="2 3" key="1">
    <citation type="journal article" date="2011" name="J. Bacteriol.">
        <title>Genome sequence of 'Pedosphaera parvula' Ellin514, an aerobic Verrucomicrobial isolate from pasture soil.</title>
        <authorList>
            <person name="Kant R."/>
            <person name="van Passel M.W."/>
            <person name="Sangwan P."/>
            <person name="Palva A."/>
            <person name="Lucas S."/>
            <person name="Copeland A."/>
            <person name="Lapidus A."/>
            <person name="Glavina Del Rio T."/>
            <person name="Dalin E."/>
            <person name="Tice H."/>
            <person name="Bruce D."/>
            <person name="Goodwin L."/>
            <person name="Pitluck S."/>
            <person name="Chertkov O."/>
            <person name="Larimer F.W."/>
            <person name="Land M.L."/>
            <person name="Hauser L."/>
            <person name="Brettin T.S."/>
            <person name="Detter J.C."/>
            <person name="Han S."/>
            <person name="de Vos W.M."/>
            <person name="Janssen P.H."/>
            <person name="Smidt H."/>
        </authorList>
    </citation>
    <scope>NUCLEOTIDE SEQUENCE [LARGE SCALE GENOMIC DNA]</scope>
    <source>
        <strain evidence="2 3">Ellin514</strain>
    </source>
</reference>